<reference evidence="1 2" key="1">
    <citation type="submission" date="2023-10" db="EMBL/GenBank/DDBJ databases">
        <title>Genomes of two closely related lineages of the louse Polyplax serrata with different host specificities.</title>
        <authorList>
            <person name="Martinu J."/>
            <person name="Tarabai H."/>
            <person name="Stefka J."/>
            <person name="Hypsa V."/>
        </authorList>
    </citation>
    <scope>NUCLEOTIDE SEQUENCE [LARGE SCALE GENOMIC DNA]</scope>
    <source>
        <strain evidence="1">HR10_N</strain>
    </source>
</reference>
<comment type="caution">
    <text evidence="1">The sequence shown here is derived from an EMBL/GenBank/DDBJ whole genome shotgun (WGS) entry which is preliminary data.</text>
</comment>
<evidence type="ECO:0000313" key="1">
    <source>
        <dbReference type="EMBL" id="KAK6625131.1"/>
    </source>
</evidence>
<sequence>MVMKDPTTRRSSATKGAYASSDGETVFYYLHVHPLKTFKSDICGIFIFPPMGTCQGIEA</sequence>
<gene>
    <name evidence="1" type="ORF">RUM43_005422</name>
</gene>
<evidence type="ECO:0000313" key="2">
    <source>
        <dbReference type="Proteomes" id="UP001372834"/>
    </source>
</evidence>
<dbReference type="Proteomes" id="UP001372834">
    <property type="component" value="Unassembled WGS sequence"/>
</dbReference>
<proteinExistence type="predicted"/>
<dbReference type="EMBL" id="JAWJWE010000037">
    <property type="protein sequence ID" value="KAK6625131.1"/>
    <property type="molecule type" value="Genomic_DNA"/>
</dbReference>
<dbReference type="AlphaFoldDB" id="A0AAN8PWV2"/>
<accession>A0AAN8PWV2</accession>
<name>A0AAN8PWV2_POLSC</name>
<organism evidence="1 2">
    <name type="scientific">Polyplax serrata</name>
    <name type="common">Common mouse louse</name>
    <dbReference type="NCBI Taxonomy" id="468196"/>
    <lineage>
        <taxon>Eukaryota</taxon>
        <taxon>Metazoa</taxon>
        <taxon>Ecdysozoa</taxon>
        <taxon>Arthropoda</taxon>
        <taxon>Hexapoda</taxon>
        <taxon>Insecta</taxon>
        <taxon>Pterygota</taxon>
        <taxon>Neoptera</taxon>
        <taxon>Paraneoptera</taxon>
        <taxon>Psocodea</taxon>
        <taxon>Troctomorpha</taxon>
        <taxon>Phthiraptera</taxon>
        <taxon>Anoplura</taxon>
        <taxon>Polyplacidae</taxon>
        <taxon>Polyplax</taxon>
    </lineage>
</organism>
<protein>
    <submittedName>
        <fullName evidence="1">Uncharacterized protein</fullName>
    </submittedName>
</protein>